<evidence type="ECO:0000256" key="3">
    <source>
        <dbReference type="SAM" id="SignalP"/>
    </source>
</evidence>
<comment type="cofactor">
    <cofactor evidence="2">
        <name>Zn(2+)</name>
        <dbReference type="ChEBI" id="CHEBI:29105"/>
    </cofactor>
    <text evidence="2">Binds 1 zinc ion per subunit.</text>
</comment>
<dbReference type="AlphaFoldDB" id="A0A562SCI6"/>
<keyword evidence="2" id="KW-0862">Zinc</keyword>
<dbReference type="GO" id="GO:0008237">
    <property type="term" value="F:metallopeptidase activity"/>
    <property type="evidence" value="ECO:0007669"/>
    <property type="project" value="InterPro"/>
</dbReference>
<feature type="binding site" evidence="2">
    <location>
        <position position="400"/>
    </location>
    <ligand>
        <name>Zn(2+)</name>
        <dbReference type="ChEBI" id="CHEBI:29105"/>
        <note>catalytic</note>
    </ligand>
</feature>
<gene>
    <name evidence="5" type="ORF">IQ13_3455</name>
</gene>
<evidence type="ECO:0000256" key="1">
    <source>
        <dbReference type="PIRSR" id="PIRSR634015-1"/>
    </source>
</evidence>
<accession>A0A562SCI6</accession>
<evidence type="ECO:0000259" key="4">
    <source>
        <dbReference type="Pfam" id="PF01433"/>
    </source>
</evidence>
<name>A0A562SCI6_9BACT</name>
<dbReference type="RefSeq" id="WP_144887850.1">
    <property type="nucleotide sequence ID" value="NZ_VLLE01000006.1"/>
</dbReference>
<dbReference type="InterPro" id="IPR027268">
    <property type="entry name" value="Peptidase_M4/M1_CTD_sf"/>
</dbReference>
<dbReference type="PANTHER" id="PTHR45726">
    <property type="entry name" value="LEUKOTRIENE A-4 HYDROLASE"/>
    <property type="match status" value="1"/>
</dbReference>
<feature type="chain" id="PRO_5021699076" description="Peptidase M1 membrane alanine aminopeptidase domain-containing protein" evidence="3">
    <location>
        <begin position="19"/>
        <end position="949"/>
    </location>
</feature>
<dbReference type="SUPFAM" id="SSF55486">
    <property type="entry name" value="Metalloproteases ('zincins'), catalytic domain"/>
    <property type="match status" value="1"/>
</dbReference>
<proteinExistence type="predicted"/>
<feature type="binding site" evidence="2">
    <location>
        <position position="381"/>
    </location>
    <ligand>
        <name>Zn(2+)</name>
        <dbReference type="ChEBI" id="CHEBI:29105"/>
        <note>catalytic</note>
    </ligand>
</feature>
<dbReference type="CDD" id="cd09604">
    <property type="entry name" value="M1_APN_like"/>
    <property type="match status" value="1"/>
</dbReference>
<feature type="signal peptide" evidence="3">
    <location>
        <begin position="1"/>
        <end position="18"/>
    </location>
</feature>
<dbReference type="Gene3D" id="1.10.390.10">
    <property type="entry name" value="Neutral Protease Domain 2"/>
    <property type="match status" value="1"/>
</dbReference>
<dbReference type="Proteomes" id="UP000316167">
    <property type="component" value="Unassembled WGS sequence"/>
</dbReference>
<organism evidence="5 6">
    <name type="scientific">Lacibacter cauensis</name>
    <dbReference type="NCBI Taxonomy" id="510947"/>
    <lineage>
        <taxon>Bacteria</taxon>
        <taxon>Pseudomonadati</taxon>
        <taxon>Bacteroidota</taxon>
        <taxon>Chitinophagia</taxon>
        <taxon>Chitinophagales</taxon>
        <taxon>Chitinophagaceae</taxon>
        <taxon>Lacibacter</taxon>
    </lineage>
</organism>
<dbReference type="EMBL" id="VLLE01000006">
    <property type="protein sequence ID" value="TWI79062.1"/>
    <property type="molecule type" value="Genomic_DNA"/>
</dbReference>
<feature type="active site" description="Proton acceptor" evidence="1">
    <location>
        <position position="378"/>
    </location>
</feature>
<feature type="active site" description="Proton donor" evidence="1">
    <location>
        <position position="467"/>
    </location>
</feature>
<sequence>MKYLFAFLFLIVSSALYAQQAYWQQQVNFSIDVKLNDNDHTLDGFAKIEYINHSPDTLTYIWFHVWPNAYRTDRTAFSDQLLENGRTDFYFADAKDRGYINRLDFRVNNVLAKTEDHPQHIDIIKVVLPQPLAPGARAFITTPFHVQLPKNFSRGGHVGKSYQVTQWYPKPAVYDRNGWHPMPYLDQGEFYNNFGNYEVKITVPKSYVVLSTGELQNKEELEWLKQRSTPTPVVAAQKPVAKKTTAKKTVSKNPVVTTAPVQEETKTLLYKQTNVHDFAWFADKKYLVQFDTLQLKSGRIVNVFTAFTENNKAVWKNSVQMVKDAVVYRSNAVGEYPYTVVSAVEAKMGFPGGMEYPCITSITAMSSAQELESVIEHEVGHNWFQAMLASNERKYPWLDEGVNSYYDERFDKELSRYRDTTVKKKQLISFNAGEKLFLNSFEQWHLDQPMNTSADSLTEMNYGLIAYEKGADFMHLLEKKLGRTAFDAAMQFYFQQWKGKHPSPADLKLSLEQSSGQNLDQEFALLNKTGPLQPAPKKTLSIKPFAGVNNSSTNTLIVTPVLGINKYDGFMIGGALTNYTLEPRALQFIIAPMYATKSKELNGFARASYTLYPKRTFQRITVAVNALKFNTDNFTDTANQTFVTGFRKLSPTLKLVLKEDNPRSTRERFIQWKTFFISEDNLRFKSDTFPNGDRYTIINKETGSRYLNQLRFVIQDTRALYPYRGELMAEQAKDFVRLAFTGNYYFNYNERLGADIRFFAGKFMYLGDRTTSKVFATDPYHLNLSAPKGSEDYTYSNYFYGRSEQDGFAAQQMMMRDGGFKVRTDFLANKIGKTDNWLVAVNFSTDIPDQINILRLLPFTVPLKVYVDFGTYAEAWQPNAEGSRLLYNAGLQLSLLKNTINIYAPLLYSKPYKDYFQSTITEKRFLKNIAFTIDLQYLSLKKFDRRLPF</sequence>
<dbReference type="PANTHER" id="PTHR45726:SF3">
    <property type="entry name" value="LEUKOTRIENE A-4 HYDROLASE"/>
    <property type="match status" value="1"/>
</dbReference>
<keyword evidence="6" id="KW-1185">Reference proteome</keyword>
<protein>
    <recommendedName>
        <fullName evidence="4">Peptidase M1 membrane alanine aminopeptidase domain-containing protein</fullName>
    </recommendedName>
</protein>
<evidence type="ECO:0000313" key="6">
    <source>
        <dbReference type="Proteomes" id="UP000316167"/>
    </source>
</evidence>
<reference evidence="5 6" key="1">
    <citation type="journal article" date="2015" name="Stand. Genomic Sci.">
        <title>Genomic Encyclopedia of Bacterial and Archaeal Type Strains, Phase III: the genomes of soil and plant-associated and newly described type strains.</title>
        <authorList>
            <person name="Whitman W.B."/>
            <person name="Woyke T."/>
            <person name="Klenk H.P."/>
            <person name="Zhou Y."/>
            <person name="Lilburn T.G."/>
            <person name="Beck B.J."/>
            <person name="De Vos P."/>
            <person name="Vandamme P."/>
            <person name="Eisen J.A."/>
            <person name="Garrity G."/>
            <person name="Hugenholtz P."/>
            <person name="Kyrpides N.C."/>
        </authorList>
    </citation>
    <scope>NUCLEOTIDE SEQUENCE [LARGE SCALE GENOMIC DNA]</scope>
    <source>
        <strain evidence="5 6">CGMCC 1.7271</strain>
    </source>
</reference>
<dbReference type="InterPro" id="IPR014782">
    <property type="entry name" value="Peptidase_M1_dom"/>
</dbReference>
<comment type="caution">
    <text evidence="5">The sequence shown here is derived from an EMBL/GenBank/DDBJ whole genome shotgun (WGS) entry which is preliminary data.</text>
</comment>
<feature type="binding site" evidence="2">
    <location>
        <position position="377"/>
    </location>
    <ligand>
        <name>Zn(2+)</name>
        <dbReference type="ChEBI" id="CHEBI:29105"/>
        <note>catalytic</note>
    </ligand>
</feature>
<dbReference type="GO" id="GO:0008270">
    <property type="term" value="F:zinc ion binding"/>
    <property type="evidence" value="ECO:0007669"/>
    <property type="project" value="InterPro"/>
</dbReference>
<keyword evidence="3" id="KW-0732">Signal</keyword>
<evidence type="ECO:0000256" key="2">
    <source>
        <dbReference type="PIRSR" id="PIRSR634015-3"/>
    </source>
</evidence>
<dbReference type="Pfam" id="PF01433">
    <property type="entry name" value="Peptidase_M1"/>
    <property type="match status" value="1"/>
</dbReference>
<dbReference type="InterPro" id="IPR034015">
    <property type="entry name" value="M1_LTA4H"/>
</dbReference>
<evidence type="ECO:0000313" key="5">
    <source>
        <dbReference type="EMBL" id="TWI79062.1"/>
    </source>
</evidence>
<keyword evidence="2" id="KW-0479">Metal-binding</keyword>
<dbReference type="OrthoDB" id="9814383at2"/>
<feature type="domain" description="Peptidase M1 membrane alanine aminopeptidase" evidence="4">
    <location>
        <begin position="363"/>
        <end position="521"/>
    </location>
</feature>